<reference evidence="1" key="1">
    <citation type="submission" date="2023-05" db="EMBL/GenBank/DDBJ databases">
        <authorList>
            <person name="Zhang X."/>
        </authorList>
    </citation>
    <scope>NUCLEOTIDE SEQUENCE</scope>
    <source>
        <strain evidence="1">BD1B2-1</strain>
    </source>
</reference>
<protein>
    <submittedName>
        <fullName evidence="1">Uncharacterized protein</fullName>
    </submittedName>
</protein>
<sequence>MSAREVDAYTQVSVQEKDTLVYIRNGTDNGIRIEYFFTQKDKMWYLVKIIDKSM</sequence>
<comment type="caution">
    <text evidence="1">The sequence shown here is derived from an EMBL/GenBank/DDBJ whole genome shotgun (WGS) entry which is preliminary data.</text>
</comment>
<dbReference type="EMBL" id="JASJOU010000012">
    <property type="protein sequence ID" value="MDJ1504622.1"/>
    <property type="molecule type" value="Genomic_DNA"/>
</dbReference>
<evidence type="ECO:0000313" key="2">
    <source>
        <dbReference type="Proteomes" id="UP001232063"/>
    </source>
</evidence>
<name>A0AAE3RBR5_9BACT</name>
<evidence type="ECO:0000313" key="1">
    <source>
        <dbReference type="EMBL" id="MDJ1504622.1"/>
    </source>
</evidence>
<organism evidence="1 2">
    <name type="scientific">Xanthocytophaga agilis</name>
    <dbReference type="NCBI Taxonomy" id="3048010"/>
    <lineage>
        <taxon>Bacteria</taxon>
        <taxon>Pseudomonadati</taxon>
        <taxon>Bacteroidota</taxon>
        <taxon>Cytophagia</taxon>
        <taxon>Cytophagales</taxon>
        <taxon>Rhodocytophagaceae</taxon>
        <taxon>Xanthocytophaga</taxon>
    </lineage>
</organism>
<dbReference type="AlphaFoldDB" id="A0AAE3RBR5"/>
<keyword evidence="2" id="KW-1185">Reference proteome</keyword>
<accession>A0AAE3RBR5</accession>
<proteinExistence type="predicted"/>
<dbReference type="Gene3D" id="3.10.450.410">
    <property type="match status" value="1"/>
</dbReference>
<gene>
    <name evidence="1" type="ORF">QNI22_28430</name>
</gene>
<dbReference type="RefSeq" id="WP_314516079.1">
    <property type="nucleotide sequence ID" value="NZ_JASJOU010000012.1"/>
</dbReference>
<dbReference type="Proteomes" id="UP001232063">
    <property type="component" value="Unassembled WGS sequence"/>
</dbReference>